<comment type="caution">
    <text evidence="1">The sequence shown here is derived from an EMBL/GenBank/DDBJ whole genome shotgun (WGS) entry which is preliminary data.</text>
</comment>
<proteinExistence type="predicted"/>
<protein>
    <submittedName>
        <fullName evidence="1">Uncharacterized protein</fullName>
    </submittedName>
</protein>
<keyword evidence="2" id="KW-1185">Reference proteome</keyword>
<name>A0A835LTJ3_9MAGN</name>
<sequence>MWTTSRFFDLVVGNRRFIGEPIFISKGDKEDDGYLLVVEYAVSITKMLPCDFRSKTDRRSGSDHSKA</sequence>
<gene>
    <name evidence="1" type="ORF">IFM89_030803</name>
</gene>
<reference evidence="1 2" key="1">
    <citation type="submission" date="2020-10" db="EMBL/GenBank/DDBJ databases">
        <title>The Coptis chinensis genome and diversification of protoberbering-type alkaloids.</title>
        <authorList>
            <person name="Wang B."/>
            <person name="Shu S."/>
            <person name="Song C."/>
            <person name="Liu Y."/>
        </authorList>
    </citation>
    <scope>NUCLEOTIDE SEQUENCE [LARGE SCALE GENOMIC DNA]</scope>
    <source>
        <strain evidence="1">HL-2020</strain>
        <tissue evidence="1">Leaf</tissue>
    </source>
</reference>
<dbReference type="Proteomes" id="UP000631114">
    <property type="component" value="Unassembled WGS sequence"/>
</dbReference>
<dbReference type="AlphaFoldDB" id="A0A835LTJ3"/>
<dbReference type="EMBL" id="JADFTS010000005">
    <property type="protein sequence ID" value="KAF9607030.1"/>
    <property type="molecule type" value="Genomic_DNA"/>
</dbReference>
<accession>A0A835LTJ3</accession>
<organism evidence="1 2">
    <name type="scientific">Coptis chinensis</name>
    <dbReference type="NCBI Taxonomy" id="261450"/>
    <lineage>
        <taxon>Eukaryota</taxon>
        <taxon>Viridiplantae</taxon>
        <taxon>Streptophyta</taxon>
        <taxon>Embryophyta</taxon>
        <taxon>Tracheophyta</taxon>
        <taxon>Spermatophyta</taxon>
        <taxon>Magnoliopsida</taxon>
        <taxon>Ranunculales</taxon>
        <taxon>Ranunculaceae</taxon>
        <taxon>Coptidoideae</taxon>
        <taxon>Coptis</taxon>
    </lineage>
</organism>
<evidence type="ECO:0000313" key="2">
    <source>
        <dbReference type="Proteomes" id="UP000631114"/>
    </source>
</evidence>
<evidence type="ECO:0000313" key="1">
    <source>
        <dbReference type="EMBL" id="KAF9607030.1"/>
    </source>
</evidence>